<reference evidence="1 2" key="1">
    <citation type="submission" date="2017-03" db="EMBL/GenBank/DDBJ databases">
        <authorList>
            <person name="Hulin M.T."/>
        </authorList>
    </citation>
    <scope>NUCLEOTIDE SEQUENCE [LARGE SCALE GENOMIC DNA]</scope>
    <source>
        <strain evidence="1 2">5264</strain>
    </source>
</reference>
<dbReference type="AlphaFoldDB" id="A0AAE5VSY4"/>
<evidence type="ECO:0000313" key="1">
    <source>
        <dbReference type="EMBL" id="POQ01212.1"/>
    </source>
</evidence>
<organism evidence="1 2">
    <name type="scientific">Pseudomonas syringae pv. syringae</name>
    <dbReference type="NCBI Taxonomy" id="321"/>
    <lineage>
        <taxon>Bacteria</taxon>
        <taxon>Pseudomonadati</taxon>
        <taxon>Pseudomonadota</taxon>
        <taxon>Gammaproteobacteria</taxon>
        <taxon>Pseudomonadales</taxon>
        <taxon>Pseudomonadaceae</taxon>
        <taxon>Pseudomonas</taxon>
        <taxon>Pseudomonas syringae</taxon>
    </lineage>
</organism>
<gene>
    <name evidence="1" type="ORF">CXB42_23155</name>
</gene>
<accession>A0AAE5VSY4</accession>
<dbReference type="EMBL" id="NBAQ01000017">
    <property type="protein sequence ID" value="POQ01212.1"/>
    <property type="molecule type" value="Genomic_DNA"/>
</dbReference>
<protein>
    <submittedName>
        <fullName evidence="1">Uncharacterized protein</fullName>
    </submittedName>
</protein>
<proteinExistence type="predicted"/>
<evidence type="ECO:0000313" key="2">
    <source>
        <dbReference type="Proteomes" id="UP000237295"/>
    </source>
</evidence>
<comment type="caution">
    <text evidence="1">The sequence shown here is derived from an EMBL/GenBank/DDBJ whole genome shotgun (WGS) entry which is preliminary data.</text>
</comment>
<dbReference type="RefSeq" id="WP_103694677.1">
    <property type="nucleotide sequence ID" value="NZ_NBAQ01000017.1"/>
</dbReference>
<name>A0AAE5VSY4_PSESY</name>
<dbReference type="Proteomes" id="UP000237295">
    <property type="component" value="Unassembled WGS sequence"/>
</dbReference>
<sequence>MSPDDVPEVNLSEFATLIGLEQIAPGRYSVLLAANLLGCALSGVQNPAKIVHEIELLEKNELGQFKPPIKNRHPPLKGLWHKHYLQDGLASFAKNVEKGLDQCGMPFFEKKIQEAKDAGELRYLTPEDVPALVDDVISGNRHRLAKRQALSGEWIVFAQYEDQNYYLTIATHDSATHDRVREQINEVCCKEFPFLVQLLNEA</sequence>